<evidence type="ECO:0000256" key="1">
    <source>
        <dbReference type="SAM" id="MobiDB-lite"/>
    </source>
</evidence>
<sequence length="1120" mass="119706">MPGTSSVRQVEVLDKALEQTAELKQELARRGLLSTAFDRKYFVDHVLDDTSLGQASSAAAQRLLAQVKLRRQQSQERHHLQHVATTFDLDRQRIQLDKLKELTNQQRQTLKESTAASAARQSNAASQQHEDADDSGTDASEEDDESGSSEEDDTEEGEDESDDDEESETEHESEAESEEAASGIDSEEAPRATAKPGVHEQVALLQNKRQRVLASLPQVLPQAQARLAKLKREHVSFQEALQARHQPALPLSASAALSWRRTAPPDVLLMAADLVDDLVEGAMRRLEMRPQAADILGQIFEWQHARGEALDSLCRSLAARVLEEACDSMLQQIVVDLQREHEAAQQFACSMLTGTIGQAHGRGAALAEAAKAAQKAARLQQRGAPQQPHRDPPNPGLDALIFQTSITVEAIHADIQSQTAGVVVDGDEMDAEAVQASAYFRDLDGQQAATTDRQDGPQYLQALQGMLRGMQGAKRGQANGVLIHTQQLDVRFSPGATVTKAQYVAASKQGAPAAAQAAVVLAKAWRAVSVAPAGPPLAKHQAAAAGEHSYWRQVAVTPLPGPSGEAGLLPKTAGSVTCLRIAPCGLAWSQDSWQVASLDVLGNVRVWAVKPAAESAQLDDAKAPKYVEPILLLSVAAAQLASTGKLPVDQEGDESAAPLPASQQPLLFHLDTTATASQPWVLVPQNTGDLVGVAPAPPPMVLSTARLGNPAARPPDASTCAYLSPALQPDATTTSRVMYRGHRDTVMFAGFPHGSATLLTVDSRGEVLLWPACDEQRTGLGWFAPLTRFKMASTIRTAFPRAGLLDIFPAPATRAGKPGQPAGELDAPEVYAQQGEGLLQGKVEWMVRYRPAAGSKPGSKMLREVIHRPATDSGPQTLVYSAYDTSIPDAPRLVTRLKQQCGVSAANLRVVAGELSADGQLLLLVSAVQALPTDGPAPFSFFTCQVFSLYTPTTQGPRIDVYDSSGGQLPPAFALHGTVDTLGSAFLLFGLSSSHIGVYSLATGQLVREVALGSSPSSAPILALQLFTVSSERGGSPQAEQQLLATASANADRVSLYRLDHTPAAEACINRRLASMVVRRVTRPQTMPATSTEEDESSEDEETDEEDTEEEDESTEEDSS</sequence>
<evidence type="ECO:0000313" key="3">
    <source>
        <dbReference type="Proteomes" id="UP001489004"/>
    </source>
</evidence>
<name>A0AAW1R4N5_9CHLO</name>
<feature type="compositionally biased region" description="Low complexity" evidence="1">
    <location>
        <begin position="375"/>
        <end position="384"/>
    </location>
</feature>
<comment type="caution">
    <text evidence="2">The sequence shown here is derived from an EMBL/GenBank/DDBJ whole genome shotgun (WGS) entry which is preliminary data.</text>
</comment>
<dbReference type="Proteomes" id="UP001489004">
    <property type="component" value="Unassembled WGS sequence"/>
</dbReference>
<dbReference type="EMBL" id="JALJOR010000001">
    <property type="protein sequence ID" value="KAK9828597.1"/>
    <property type="molecule type" value="Genomic_DNA"/>
</dbReference>
<feature type="region of interest" description="Disordered" evidence="1">
    <location>
        <begin position="106"/>
        <end position="198"/>
    </location>
</feature>
<feature type="compositionally biased region" description="Acidic residues" evidence="1">
    <location>
        <begin position="131"/>
        <end position="179"/>
    </location>
</feature>
<evidence type="ECO:0000313" key="2">
    <source>
        <dbReference type="EMBL" id="KAK9828597.1"/>
    </source>
</evidence>
<accession>A0AAW1R4N5</accession>
<protein>
    <submittedName>
        <fullName evidence="2">Uncharacterized protein</fullName>
    </submittedName>
</protein>
<dbReference type="AlphaFoldDB" id="A0AAW1R4N5"/>
<proteinExistence type="predicted"/>
<organism evidence="2 3">
    <name type="scientific">[Myrmecia] bisecta</name>
    <dbReference type="NCBI Taxonomy" id="41462"/>
    <lineage>
        <taxon>Eukaryota</taxon>
        <taxon>Viridiplantae</taxon>
        <taxon>Chlorophyta</taxon>
        <taxon>core chlorophytes</taxon>
        <taxon>Trebouxiophyceae</taxon>
        <taxon>Trebouxiales</taxon>
        <taxon>Trebouxiaceae</taxon>
        <taxon>Myrmecia</taxon>
    </lineage>
</organism>
<feature type="region of interest" description="Disordered" evidence="1">
    <location>
        <begin position="375"/>
        <end position="395"/>
    </location>
</feature>
<reference evidence="2 3" key="1">
    <citation type="journal article" date="2024" name="Nat. Commun.">
        <title>Phylogenomics reveals the evolutionary origins of lichenization in chlorophyte algae.</title>
        <authorList>
            <person name="Puginier C."/>
            <person name="Libourel C."/>
            <person name="Otte J."/>
            <person name="Skaloud P."/>
            <person name="Haon M."/>
            <person name="Grisel S."/>
            <person name="Petersen M."/>
            <person name="Berrin J.G."/>
            <person name="Delaux P.M."/>
            <person name="Dal Grande F."/>
            <person name="Keller J."/>
        </authorList>
    </citation>
    <scope>NUCLEOTIDE SEQUENCE [LARGE SCALE GENOMIC DNA]</scope>
    <source>
        <strain evidence="2 3">SAG 2043</strain>
    </source>
</reference>
<feature type="compositionally biased region" description="Acidic residues" evidence="1">
    <location>
        <begin position="1092"/>
        <end position="1120"/>
    </location>
</feature>
<feature type="region of interest" description="Disordered" evidence="1">
    <location>
        <begin position="1080"/>
        <end position="1120"/>
    </location>
</feature>
<feature type="compositionally biased region" description="Low complexity" evidence="1">
    <location>
        <begin position="115"/>
        <end position="127"/>
    </location>
</feature>
<gene>
    <name evidence="2" type="ORF">WJX72_000951</name>
</gene>
<keyword evidence="3" id="KW-1185">Reference proteome</keyword>